<dbReference type="RefSeq" id="WP_069655696.1">
    <property type="nucleotide sequence ID" value="NZ_MIJF01000001.1"/>
</dbReference>
<keyword evidence="4" id="KW-1185">Reference proteome</keyword>
<dbReference type="AlphaFoldDB" id="A0A1D2YXJ6"/>
<dbReference type="GO" id="GO:0003676">
    <property type="term" value="F:nucleic acid binding"/>
    <property type="evidence" value="ECO:0007669"/>
    <property type="project" value="InterPro"/>
</dbReference>
<gene>
    <name evidence="3" type="ORF">BHF71_00295</name>
</gene>
<organism evidence="3 4">
    <name type="scientific">Vulcanibacillus modesticaldus</name>
    <dbReference type="NCBI Taxonomy" id="337097"/>
    <lineage>
        <taxon>Bacteria</taxon>
        <taxon>Bacillati</taxon>
        <taxon>Bacillota</taxon>
        <taxon>Bacilli</taxon>
        <taxon>Bacillales</taxon>
        <taxon>Bacillaceae</taxon>
        <taxon>Vulcanibacillus</taxon>
    </lineage>
</organism>
<comment type="caution">
    <text evidence="3">The sequence shown here is derived from an EMBL/GenBank/DDBJ whole genome shotgun (WGS) entry which is preliminary data.</text>
</comment>
<dbReference type="CDD" id="cd20736">
    <property type="entry name" value="PoNe_Nuclease"/>
    <property type="match status" value="1"/>
</dbReference>
<dbReference type="NCBIfam" id="TIGR00252">
    <property type="entry name" value="YraN family protein"/>
    <property type="match status" value="1"/>
</dbReference>
<proteinExistence type="inferred from homology"/>
<dbReference type="NCBIfam" id="NF009150">
    <property type="entry name" value="PRK12497.1-3"/>
    <property type="match status" value="1"/>
</dbReference>
<evidence type="ECO:0000313" key="3">
    <source>
        <dbReference type="EMBL" id="OEG00383.1"/>
    </source>
</evidence>
<reference evidence="3 4" key="1">
    <citation type="submission" date="2016-09" db="EMBL/GenBank/DDBJ databases">
        <title>Draft genome sequence for the type strain of Vulcanibacillus modesticaldus BR, a strictly anaerobic, moderately thermophilic, and nitrate-reducing bacterium from deep sea-hydrothermal vents of the Mid-Atlantic Ridge.</title>
        <authorList>
            <person name="Abin C.A."/>
            <person name="Hollibaugh J.T."/>
        </authorList>
    </citation>
    <scope>NUCLEOTIDE SEQUENCE [LARGE SCALE GENOMIC DNA]</scope>
    <source>
        <strain evidence="3 4">BR</strain>
    </source>
</reference>
<dbReference type="PANTHER" id="PTHR34039">
    <property type="entry name" value="UPF0102 PROTEIN YRAN"/>
    <property type="match status" value="1"/>
</dbReference>
<dbReference type="InterPro" id="IPR011335">
    <property type="entry name" value="Restrct_endonuc-II-like"/>
</dbReference>
<dbReference type="OrthoDB" id="9802516at2"/>
<name>A0A1D2YXJ6_9BACI</name>
<evidence type="ECO:0000256" key="1">
    <source>
        <dbReference type="ARBA" id="ARBA00006738"/>
    </source>
</evidence>
<dbReference type="Proteomes" id="UP000243739">
    <property type="component" value="Unassembled WGS sequence"/>
</dbReference>
<dbReference type="Gene3D" id="3.40.1350.10">
    <property type="match status" value="1"/>
</dbReference>
<dbReference type="SUPFAM" id="SSF52980">
    <property type="entry name" value="Restriction endonuclease-like"/>
    <property type="match status" value="1"/>
</dbReference>
<evidence type="ECO:0000256" key="2">
    <source>
        <dbReference type="HAMAP-Rule" id="MF_00048"/>
    </source>
</evidence>
<evidence type="ECO:0000313" key="4">
    <source>
        <dbReference type="Proteomes" id="UP000243739"/>
    </source>
</evidence>
<comment type="similarity">
    <text evidence="1 2">Belongs to the UPF0102 family.</text>
</comment>
<dbReference type="InterPro" id="IPR003509">
    <property type="entry name" value="UPF0102_YraN-like"/>
</dbReference>
<dbReference type="Pfam" id="PF02021">
    <property type="entry name" value="UPF0102"/>
    <property type="match status" value="1"/>
</dbReference>
<accession>A0A1D2YXJ6</accession>
<dbReference type="PANTHER" id="PTHR34039:SF1">
    <property type="entry name" value="UPF0102 PROTEIN YRAN"/>
    <property type="match status" value="1"/>
</dbReference>
<dbReference type="STRING" id="337097.BHF71_00295"/>
<dbReference type="EMBL" id="MIJF01000001">
    <property type="protein sequence ID" value="OEG00383.1"/>
    <property type="molecule type" value="Genomic_DNA"/>
</dbReference>
<sequence>MPDKRKALGNWGEDKAVQYLLAKGYKLIVKNWRNRFGEIDLIMLDKECIVFIEVRTKNNSKFGKGLETINHKKQQQLVRMANAFLQYKNWWDNLVRFDIISIDKIDGTFYIKHLENVIEL</sequence>
<dbReference type="HAMAP" id="MF_00048">
    <property type="entry name" value="UPF0102"/>
    <property type="match status" value="1"/>
</dbReference>
<dbReference type="InterPro" id="IPR011856">
    <property type="entry name" value="tRNA_endonuc-like_dom_sf"/>
</dbReference>
<protein>
    <recommendedName>
        <fullName evidence="2">UPF0102 protein BHF71_00295</fullName>
    </recommendedName>
</protein>